<evidence type="ECO:0000256" key="1">
    <source>
        <dbReference type="SAM" id="Phobius"/>
    </source>
</evidence>
<dbReference type="Proteomes" id="UP000004994">
    <property type="component" value="Chromosome 5"/>
</dbReference>
<dbReference type="Gramene" id="Solyc05g008485.1.1">
    <property type="protein sequence ID" value="Solyc05g008485.1.1"/>
    <property type="gene ID" value="Solyc05g008485.1"/>
</dbReference>
<keyword evidence="3" id="KW-1185">Reference proteome</keyword>
<dbReference type="AlphaFoldDB" id="A0A3Q7GD23"/>
<sequence length="82" mass="9750">MYTHQLLYLLWSYLAETVSYLVLEFPFFCFVLVRLCLFDWLGLSLTFNPRCSKGNQGVKNLVVMQHLQKKSFDREVVIVVHY</sequence>
<keyword evidence="1" id="KW-1133">Transmembrane helix</keyword>
<evidence type="ECO:0000313" key="2">
    <source>
        <dbReference type="EnsemblPlants" id="Solyc05g008485.1.1"/>
    </source>
</evidence>
<keyword evidence="1" id="KW-0472">Membrane</keyword>
<accession>A0A3Q7GD23</accession>
<keyword evidence="1" id="KW-0812">Transmembrane</keyword>
<name>A0A3Q7GD23_SOLLC</name>
<dbReference type="EnsemblPlants" id="Solyc05g008485.1.1">
    <property type="protein sequence ID" value="Solyc05g008485.1.1"/>
    <property type="gene ID" value="Solyc05g008485.1"/>
</dbReference>
<protein>
    <submittedName>
        <fullName evidence="2">Uncharacterized protein</fullName>
    </submittedName>
</protein>
<dbReference type="InParanoid" id="A0A3Q7GD23"/>
<reference evidence="2" key="2">
    <citation type="submission" date="2019-01" db="UniProtKB">
        <authorList>
            <consortium name="EnsemblPlants"/>
        </authorList>
    </citation>
    <scope>IDENTIFICATION</scope>
    <source>
        <strain evidence="2">cv. Heinz 1706</strain>
    </source>
</reference>
<reference evidence="2" key="1">
    <citation type="journal article" date="2012" name="Nature">
        <title>The tomato genome sequence provides insights into fleshy fruit evolution.</title>
        <authorList>
            <consortium name="Tomato Genome Consortium"/>
        </authorList>
    </citation>
    <scope>NUCLEOTIDE SEQUENCE [LARGE SCALE GENOMIC DNA]</scope>
    <source>
        <strain evidence="2">cv. Heinz 1706</strain>
    </source>
</reference>
<feature type="transmembrane region" description="Helical" evidence="1">
    <location>
        <begin position="20"/>
        <end position="43"/>
    </location>
</feature>
<proteinExistence type="predicted"/>
<organism evidence="2">
    <name type="scientific">Solanum lycopersicum</name>
    <name type="common">Tomato</name>
    <name type="synonym">Lycopersicon esculentum</name>
    <dbReference type="NCBI Taxonomy" id="4081"/>
    <lineage>
        <taxon>Eukaryota</taxon>
        <taxon>Viridiplantae</taxon>
        <taxon>Streptophyta</taxon>
        <taxon>Embryophyta</taxon>
        <taxon>Tracheophyta</taxon>
        <taxon>Spermatophyta</taxon>
        <taxon>Magnoliopsida</taxon>
        <taxon>eudicotyledons</taxon>
        <taxon>Gunneridae</taxon>
        <taxon>Pentapetalae</taxon>
        <taxon>asterids</taxon>
        <taxon>lamiids</taxon>
        <taxon>Solanales</taxon>
        <taxon>Solanaceae</taxon>
        <taxon>Solanoideae</taxon>
        <taxon>Solaneae</taxon>
        <taxon>Solanum</taxon>
        <taxon>Solanum subgen. Lycopersicon</taxon>
    </lineage>
</organism>
<evidence type="ECO:0000313" key="3">
    <source>
        <dbReference type="Proteomes" id="UP000004994"/>
    </source>
</evidence>